<dbReference type="PRINTS" id="PR00219">
    <property type="entry name" value="SYNAPTOBREVN"/>
</dbReference>
<evidence type="ECO:0000256" key="2">
    <source>
        <dbReference type="ARBA" id="ARBA00022448"/>
    </source>
</evidence>
<evidence type="ECO:0000256" key="1">
    <source>
        <dbReference type="ARBA" id="ARBA00008025"/>
    </source>
</evidence>
<evidence type="ECO:0000256" key="5">
    <source>
        <dbReference type="ARBA" id="ARBA00022989"/>
    </source>
</evidence>
<evidence type="ECO:0000256" key="10">
    <source>
        <dbReference type="SAM" id="Phobius"/>
    </source>
</evidence>
<dbReference type="GO" id="GO:0005737">
    <property type="term" value="C:cytoplasm"/>
    <property type="evidence" value="ECO:0007669"/>
    <property type="project" value="UniProtKB-ARBA"/>
</dbReference>
<dbReference type="InterPro" id="IPR042855">
    <property type="entry name" value="V_SNARE_CC"/>
</dbReference>
<keyword evidence="4" id="KW-0653">Protein transport</keyword>
<keyword evidence="9" id="KW-0175">Coiled coil</keyword>
<dbReference type="GO" id="GO:0016192">
    <property type="term" value="P:vesicle-mediated transport"/>
    <property type="evidence" value="ECO:0007669"/>
    <property type="project" value="InterPro"/>
</dbReference>
<dbReference type="AlphaFoldDB" id="A0AAV5GUW6"/>
<comment type="subcellular location">
    <subcellularLocation>
        <location evidence="8">Endomembrane system</location>
        <topology evidence="8">Single-pass type IV membrane protein</topology>
    </subcellularLocation>
</comment>
<feature type="domain" description="V-SNARE coiled-coil homology" evidence="12">
    <location>
        <begin position="145"/>
        <end position="205"/>
    </location>
</feature>
<dbReference type="Gene3D" id="3.30.450.50">
    <property type="entry name" value="Longin domain"/>
    <property type="match status" value="1"/>
</dbReference>
<keyword evidence="14" id="KW-1185">Reference proteome</keyword>
<evidence type="ECO:0000256" key="9">
    <source>
        <dbReference type="PROSITE-ProRule" id="PRU00290"/>
    </source>
</evidence>
<evidence type="ECO:0000256" key="4">
    <source>
        <dbReference type="ARBA" id="ARBA00022927"/>
    </source>
</evidence>
<dbReference type="InterPro" id="IPR001388">
    <property type="entry name" value="Synaptobrevin-like"/>
</dbReference>
<dbReference type="GO" id="GO:0015031">
    <property type="term" value="P:protein transport"/>
    <property type="evidence" value="ECO:0007669"/>
    <property type="project" value="UniProtKB-KW"/>
</dbReference>
<dbReference type="PROSITE" id="PS50859">
    <property type="entry name" value="LONGIN"/>
    <property type="match status" value="1"/>
</dbReference>
<evidence type="ECO:0000256" key="7">
    <source>
        <dbReference type="ARBA" id="ARBA00026133"/>
    </source>
</evidence>
<dbReference type="InterPro" id="IPR051097">
    <property type="entry name" value="Synaptobrevin-like_transport"/>
</dbReference>
<dbReference type="Pfam" id="PF13774">
    <property type="entry name" value="Longin"/>
    <property type="match status" value="1"/>
</dbReference>
<dbReference type="PANTHER" id="PTHR21136">
    <property type="entry name" value="SNARE PROTEINS"/>
    <property type="match status" value="1"/>
</dbReference>
<dbReference type="FunFam" id="1.20.5.110:FF:000004">
    <property type="entry name" value="Vesicle-associated membrane protein 7"/>
    <property type="match status" value="1"/>
</dbReference>
<reference evidence="13 14" key="1">
    <citation type="submission" date="2021-12" db="EMBL/GenBank/DDBJ databases">
        <title>High titer production of polyol ester of fatty acids by Rhodotorula paludigena BS15 towards product separation-free biomass refinery.</title>
        <authorList>
            <person name="Mano J."/>
            <person name="Ono H."/>
            <person name="Tanaka T."/>
            <person name="Naito K."/>
            <person name="Sushida H."/>
            <person name="Ike M."/>
            <person name="Tokuyasu K."/>
            <person name="Kitaoka M."/>
        </authorList>
    </citation>
    <scope>NUCLEOTIDE SEQUENCE [LARGE SCALE GENOMIC DNA]</scope>
    <source>
        <strain evidence="13 14">BS15</strain>
    </source>
</reference>
<keyword evidence="5 10" id="KW-1133">Transmembrane helix</keyword>
<dbReference type="Gene3D" id="1.20.5.110">
    <property type="match status" value="1"/>
</dbReference>
<evidence type="ECO:0000313" key="13">
    <source>
        <dbReference type="EMBL" id="GJN93147.1"/>
    </source>
</evidence>
<feature type="transmembrane region" description="Helical" evidence="10">
    <location>
        <begin position="209"/>
        <end position="233"/>
    </location>
</feature>
<name>A0AAV5GUW6_9BASI</name>
<evidence type="ECO:0000256" key="3">
    <source>
        <dbReference type="ARBA" id="ARBA00022692"/>
    </source>
</evidence>
<organism evidence="13 14">
    <name type="scientific">Rhodotorula paludigena</name>
    <dbReference type="NCBI Taxonomy" id="86838"/>
    <lineage>
        <taxon>Eukaryota</taxon>
        <taxon>Fungi</taxon>
        <taxon>Dikarya</taxon>
        <taxon>Basidiomycota</taxon>
        <taxon>Pucciniomycotina</taxon>
        <taxon>Microbotryomycetes</taxon>
        <taxon>Sporidiobolales</taxon>
        <taxon>Sporidiobolaceae</taxon>
        <taxon>Rhodotorula</taxon>
    </lineage>
</organism>
<dbReference type="GO" id="GO:0012505">
    <property type="term" value="C:endomembrane system"/>
    <property type="evidence" value="ECO:0007669"/>
    <property type="project" value="UniProtKB-SubCell"/>
</dbReference>
<dbReference type="PROSITE" id="PS50892">
    <property type="entry name" value="V_SNARE"/>
    <property type="match status" value="1"/>
</dbReference>
<evidence type="ECO:0000259" key="11">
    <source>
        <dbReference type="PROSITE" id="PS50859"/>
    </source>
</evidence>
<dbReference type="SUPFAM" id="SSF64356">
    <property type="entry name" value="SNARE-like"/>
    <property type="match status" value="1"/>
</dbReference>
<dbReference type="EMBL" id="BQKY01000013">
    <property type="protein sequence ID" value="GJN93147.1"/>
    <property type="molecule type" value="Genomic_DNA"/>
</dbReference>
<evidence type="ECO:0000313" key="14">
    <source>
        <dbReference type="Proteomes" id="UP001342314"/>
    </source>
</evidence>
<comment type="similarity">
    <text evidence="1">Belongs to the synaptobrevin family.</text>
</comment>
<proteinExistence type="inferred from homology"/>
<dbReference type="Pfam" id="PF00957">
    <property type="entry name" value="Synaptobrevin"/>
    <property type="match status" value="1"/>
</dbReference>
<evidence type="ECO:0000259" key="12">
    <source>
        <dbReference type="PROSITE" id="PS50892"/>
    </source>
</evidence>
<evidence type="ECO:0000256" key="6">
    <source>
        <dbReference type="ARBA" id="ARBA00023136"/>
    </source>
</evidence>
<dbReference type="Proteomes" id="UP001342314">
    <property type="component" value="Unassembled WGS sequence"/>
</dbReference>
<keyword evidence="2" id="KW-0813">Transport</keyword>
<dbReference type="SMART" id="SM01270">
    <property type="entry name" value="Longin"/>
    <property type="match status" value="1"/>
</dbReference>
<dbReference type="CDD" id="cd14824">
    <property type="entry name" value="Longin"/>
    <property type="match status" value="1"/>
</dbReference>
<dbReference type="InterPro" id="IPR011012">
    <property type="entry name" value="Longin-like_dom_sf"/>
</dbReference>
<dbReference type="PANTHER" id="PTHR21136:SF168">
    <property type="entry name" value="VESICLE-ASSOCIATED MEMBRANE PROTEIN 9"/>
    <property type="match status" value="1"/>
</dbReference>
<comment type="caution">
    <text evidence="13">The sequence shown here is derived from an EMBL/GenBank/DDBJ whole genome shotgun (WGS) entry which is preliminary data.</text>
</comment>
<dbReference type="SUPFAM" id="SSF58038">
    <property type="entry name" value="SNARE fusion complex"/>
    <property type="match status" value="1"/>
</dbReference>
<accession>A0AAV5GUW6</accession>
<dbReference type="GO" id="GO:0016020">
    <property type="term" value="C:membrane"/>
    <property type="evidence" value="ECO:0007669"/>
    <property type="project" value="InterPro"/>
</dbReference>
<dbReference type="InterPro" id="IPR010908">
    <property type="entry name" value="Longin_dom"/>
</dbReference>
<evidence type="ECO:0000256" key="8">
    <source>
        <dbReference type="ARBA" id="ARBA00046280"/>
    </source>
</evidence>
<feature type="domain" description="Longin" evidence="11">
    <location>
        <begin position="7"/>
        <end position="114"/>
    </location>
</feature>
<keyword evidence="6 10" id="KW-0472">Membrane</keyword>
<gene>
    <name evidence="13" type="ORF">Rhopal_006194-T1</name>
</gene>
<protein>
    <recommendedName>
        <fullName evidence="7">Synaptobrevin homolog YKT6</fullName>
    </recommendedName>
</protein>
<keyword evidence="3 10" id="KW-0812">Transmembrane</keyword>
<sequence length="238" mass="26338">MSLLTALVARDDVILASHDTKGGQYSNACQSILSKIPPNDSKLTYAADQILIHYQKKDRVVALVVADDTAGRRVPFSFLADLHRKFTSTYGVTEIEDAPAFGMNGFEKEIEKLMVRPAVLLFLSPGLPEITGKQTQYEDNPPQDAIKAAQAELAATKNVMVKSIDAVLSRGERIEILVDRTDEMSHQARAFRKRATVLRRKMWYRNAKTLFAVGFSALLLLYLLIASACGVGLNHCRA</sequence>
<dbReference type="CDD" id="cd15843">
    <property type="entry name" value="R-SNARE"/>
    <property type="match status" value="1"/>
</dbReference>